<dbReference type="Gene3D" id="3.40.190.10">
    <property type="entry name" value="Periplasmic binding protein-like II"/>
    <property type="match status" value="2"/>
</dbReference>
<reference evidence="2" key="1">
    <citation type="journal article" date="2019" name="Int. J. Syst. Evol. Microbiol.">
        <title>The Global Catalogue of Microorganisms (GCM) 10K type strain sequencing project: providing services to taxonomists for standard genome sequencing and annotation.</title>
        <authorList>
            <consortium name="The Broad Institute Genomics Platform"/>
            <consortium name="The Broad Institute Genome Sequencing Center for Infectious Disease"/>
            <person name="Wu L."/>
            <person name="Ma J."/>
        </authorList>
    </citation>
    <scope>NUCLEOTIDE SEQUENCE [LARGE SCALE GENOMIC DNA]</scope>
    <source>
        <strain evidence="2">CGMCC 4.1530</strain>
    </source>
</reference>
<dbReference type="InterPro" id="IPR050682">
    <property type="entry name" value="ModA/WtpA"/>
</dbReference>
<dbReference type="SUPFAM" id="SSF53850">
    <property type="entry name" value="Periplasmic binding protein-like II"/>
    <property type="match status" value="1"/>
</dbReference>
<dbReference type="PANTHER" id="PTHR30632:SF11">
    <property type="entry name" value="BLR4797 PROTEIN"/>
    <property type="match status" value="1"/>
</dbReference>
<accession>A0ABW1VTQ8</accession>
<dbReference type="EMBL" id="JBHSUC010000024">
    <property type="protein sequence ID" value="MFC6363285.1"/>
    <property type="molecule type" value="Genomic_DNA"/>
</dbReference>
<gene>
    <name evidence="1" type="ORF">ACFP73_14525</name>
</gene>
<keyword evidence="2" id="KW-1185">Reference proteome</keyword>
<dbReference type="RefSeq" id="WP_212708563.1">
    <property type="nucleotide sequence ID" value="NZ_BAAAFW010000057.1"/>
</dbReference>
<sequence length="232" mass="25178">MTRLSPLTLYSALVVRSPFDDGLLEGYRRRFGDLCIHWNPTSVLMENIANGQRCDLVIVTDPAMEQLIAQGIADPATRRPLVVSRIGFAVRKGAPHVDVSDREQLIKTLRAARSLCYSTGGASGIHFKTVLQMLGIEQEIDAKACPIAEGFTAEKLLSGDADLAIQQVSELLAVPGVEITGDLPADLQKSTSFSIARCFHSEHQQQAAALTEIVTSPDAAARYEKFGLQSQN</sequence>
<proteinExistence type="predicted"/>
<dbReference type="Proteomes" id="UP001596215">
    <property type="component" value="Unassembled WGS sequence"/>
</dbReference>
<evidence type="ECO:0000313" key="1">
    <source>
        <dbReference type="EMBL" id="MFC6363285.1"/>
    </source>
</evidence>
<name>A0ABW1VTQ8_9GAMM</name>
<organism evidence="1 2">
    <name type="scientific">Tatumella punctata</name>
    <dbReference type="NCBI Taxonomy" id="399969"/>
    <lineage>
        <taxon>Bacteria</taxon>
        <taxon>Pseudomonadati</taxon>
        <taxon>Pseudomonadota</taxon>
        <taxon>Gammaproteobacteria</taxon>
        <taxon>Enterobacterales</taxon>
        <taxon>Erwiniaceae</taxon>
        <taxon>Tatumella</taxon>
    </lineage>
</organism>
<comment type="caution">
    <text evidence="1">The sequence shown here is derived from an EMBL/GenBank/DDBJ whole genome shotgun (WGS) entry which is preliminary data.</text>
</comment>
<evidence type="ECO:0000313" key="2">
    <source>
        <dbReference type="Proteomes" id="UP001596215"/>
    </source>
</evidence>
<dbReference type="Pfam" id="PF13531">
    <property type="entry name" value="SBP_bac_11"/>
    <property type="match status" value="1"/>
</dbReference>
<protein>
    <submittedName>
        <fullName evidence="1">Molybdate ABC transporter substrate-binding protein</fullName>
    </submittedName>
</protein>
<dbReference type="PANTHER" id="PTHR30632">
    <property type="entry name" value="MOLYBDATE-BINDING PERIPLASMIC PROTEIN"/>
    <property type="match status" value="1"/>
</dbReference>